<organism evidence="2 3">
    <name type="scientific">Eumeta variegata</name>
    <name type="common">Bagworm moth</name>
    <name type="synonym">Eumeta japonica</name>
    <dbReference type="NCBI Taxonomy" id="151549"/>
    <lineage>
        <taxon>Eukaryota</taxon>
        <taxon>Metazoa</taxon>
        <taxon>Ecdysozoa</taxon>
        <taxon>Arthropoda</taxon>
        <taxon>Hexapoda</taxon>
        <taxon>Insecta</taxon>
        <taxon>Pterygota</taxon>
        <taxon>Neoptera</taxon>
        <taxon>Endopterygota</taxon>
        <taxon>Lepidoptera</taxon>
        <taxon>Glossata</taxon>
        <taxon>Ditrysia</taxon>
        <taxon>Tineoidea</taxon>
        <taxon>Psychidae</taxon>
        <taxon>Oiketicinae</taxon>
        <taxon>Eumeta</taxon>
    </lineage>
</organism>
<dbReference type="EMBL" id="BGZK01000627">
    <property type="protein sequence ID" value="GBP53531.1"/>
    <property type="molecule type" value="Genomic_DNA"/>
</dbReference>
<evidence type="ECO:0000313" key="3">
    <source>
        <dbReference type="Proteomes" id="UP000299102"/>
    </source>
</evidence>
<comment type="caution">
    <text evidence="2">The sequence shown here is derived from an EMBL/GenBank/DDBJ whole genome shotgun (WGS) entry which is preliminary data.</text>
</comment>
<feature type="region of interest" description="Disordered" evidence="1">
    <location>
        <begin position="77"/>
        <end position="115"/>
    </location>
</feature>
<proteinExistence type="predicted"/>
<reference evidence="2 3" key="1">
    <citation type="journal article" date="2019" name="Commun. Biol.">
        <title>The bagworm genome reveals a unique fibroin gene that provides high tensile strength.</title>
        <authorList>
            <person name="Kono N."/>
            <person name="Nakamura H."/>
            <person name="Ohtoshi R."/>
            <person name="Tomita M."/>
            <person name="Numata K."/>
            <person name="Arakawa K."/>
        </authorList>
    </citation>
    <scope>NUCLEOTIDE SEQUENCE [LARGE SCALE GENOMIC DNA]</scope>
</reference>
<accession>A0A4C1WQG3</accession>
<dbReference type="AlphaFoldDB" id="A0A4C1WQG3"/>
<gene>
    <name evidence="2" type="ORF">EVAR_45404_1</name>
</gene>
<name>A0A4C1WQG3_EUMVA</name>
<feature type="compositionally biased region" description="Basic and acidic residues" evidence="1">
    <location>
        <begin position="77"/>
        <end position="92"/>
    </location>
</feature>
<evidence type="ECO:0000256" key="1">
    <source>
        <dbReference type="SAM" id="MobiDB-lite"/>
    </source>
</evidence>
<dbReference type="Proteomes" id="UP000299102">
    <property type="component" value="Unassembled WGS sequence"/>
</dbReference>
<evidence type="ECO:0000313" key="2">
    <source>
        <dbReference type="EMBL" id="GBP53531.1"/>
    </source>
</evidence>
<sequence length="130" mass="15013">MKLDTKRNYNQLQCGELGDLFNEFLSGYSKGRVGRGPISHRKQTTARAHCVNRDRFARPYLALIDLPNLDDAKFEKQSEVRGRSTIVRERAGVSRRAHERPPPTRRPPGPRTNCTQSLYTYTQQSYIFTQ</sequence>
<protein>
    <submittedName>
        <fullName evidence="2">Uncharacterized protein</fullName>
    </submittedName>
</protein>
<keyword evidence="3" id="KW-1185">Reference proteome</keyword>